<dbReference type="PROSITE" id="PS50043">
    <property type="entry name" value="HTH_LUXR_2"/>
    <property type="match status" value="1"/>
</dbReference>
<dbReference type="Gene3D" id="1.10.10.10">
    <property type="entry name" value="Winged helix-like DNA-binding domain superfamily/Winged helix DNA-binding domain"/>
    <property type="match status" value="1"/>
</dbReference>
<gene>
    <name evidence="5" type="ORF">GCM10020369_15140</name>
</gene>
<reference evidence="6" key="1">
    <citation type="journal article" date="2019" name="Int. J. Syst. Evol. Microbiol.">
        <title>The Global Catalogue of Microorganisms (GCM) 10K type strain sequencing project: providing services to taxonomists for standard genome sequencing and annotation.</title>
        <authorList>
            <consortium name="The Broad Institute Genomics Platform"/>
            <consortium name="The Broad Institute Genome Sequencing Center for Infectious Disease"/>
            <person name="Wu L."/>
            <person name="Ma J."/>
        </authorList>
    </citation>
    <scope>NUCLEOTIDE SEQUENCE [LARGE SCALE GENOMIC DNA]</scope>
    <source>
        <strain evidence="6">JCM 9458</strain>
    </source>
</reference>
<keyword evidence="2" id="KW-0238">DNA-binding</keyword>
<dbReference type="Pfam" id="PF00196">
    <property type="entry name" value="GerE"/>
    <property type="match status" value="1"/>
</dbReference>
<dbReference type="SUPFAM" id="SSF46894">
    <property type="entry name" value="C-terminal effector domain of the bipartite response regulators"/>
    <property type="match status" value="1"/>
</dbReference>
<dbReference type="PANTHER" id="PTHR44688:SF16">
    <property type="entry name" value="DNA-BINDING TRANSCRIPTIONAL ACTIVATOR DEVR_DOSR"/>
    <property type="match status" value="1"/>
</dbReference>
<dbReference type="InterPro" id="IPR000792">
    <property type="entry name" value="Tscrpt_reg_LuxR_C"/>
</dbReference>
<proteinExistence type="predicted"/>
<sequence>MHALTARQLRAVLDAVYDINTILDDTEGRDVQPAALARFRLLVPADTVSYNGVDPEDRRITDVALAPGQTDLRRAEGFGAMLPAHPAFGAYARGQFAPGRPVALSDLLPARALRELPLYREVYRPAGVADHLLVLVGSQPRRRTLLTISRSRRGFRAADRAMADMASAHLAQAVARRVRRRQLADAARVVHRADDRAVRAVDHWDALTPREREVVGRLAEGHSDREIARILGVSPRTVHKHLEGIYRKLEIGSRTAVIAAYHHLGAADHRQRIAEKPTRRRPPTR</sequence>
<protein>
    <recommendedName>
        <fullName evidence="4">HTH luxR-type domain-containing protein</fullName>
    </recommendedName>
</protein>
<keyword evidence="1" id="KW-0805">Transcription regulation</keyword>
<dbReference type="PANTHER" id="PTHR44688">
    <property type="entry name" value="DNA-BINDING TRANSCRIPTIONAL ACTIVATOR DEVR_DOSR"/>
    <property type="match status" value="1"/>
</dbReference>
<evidence type="ECO:0000256" key="2">
    <source>
        <dbReference type="ARBA" id="ARBA00023125"/>
    </source>
</evidence>
<dbReference type="PRINTS" id="PR00038">
    <property type="entry name" value="HTHLUXR"/>
</dbReference>
<comment type="caution">
    <text evidence="5">The sequence shown here is derived from an EMBL/GenBank/DDBJ whole genome shotgun (WGS) entry which is preliminary data.</text>
</comment>
<dbReference type="RefSeq" id="WP_345727269.1">
    <property type="nucleotide sequence ID" value="NZ_BAAAYN010000008.1"/>
</dbReference>
<evidence type="ECO:0000313" key="6">
    <source>
        <dbReference type="Proteomes" id="UP001501676"/>
    </source>
</evidence>
<dbReference type="Proteomes" id="UP001501676">
    <property type="component" value="Unassembled WGS sequence"/>
</dbReference>
<feature type="domain" description="HTH luxR-type" evidence="4">
    <location>
        <begin position="200"/>
        <end position="265"/>
    </location>
</feature>
<name>A0ABP6STS0_9ACTN</name>
<keyword evidence="6" id="KW-1185">Reference proteome</keyword>
<keyword evidence="3" id="KW-0804">Transcription</keyword>
<dbReference type="EMBL" id="BAAAYN010000008">
    <property type="protein sequence ID" value="GAA3384640.1"/>
    <property type="molecule type" value="Genomic_DNA"/>
</dbReference>
<organism evidence="5 6">
    <name type="scientific">Cryptosporangium minutisporangium</name>
    <dbReference type="NCBI Taxonomy" id="113569"/>
    <lineage>
        <taxon>Bacteria</taxon>
        <taxon>Bacillati</taxon>
        <taxon>Actinomycetota</taxon>
        <taxon>Actinomycetes</taxon>
        <taxon>Cryptosporangiales</taxon>
        <taxon>Cryptosporangiaceae</taxon>
        <taxon>Cryptosporangium</taxon>
    </lineage>
</organism>
<evidence type="ECO:0000259" key="4">
    <source>
        <dbReference type="PROSITE" id="PS50043"/>
    </source>
</evidence>
<evidence type="ECO:0000256" key="1">
    <source>
        <dbReference type="ARBA" id="ARBA00023015"/>
    </source>
</evidence>
<dbReference type="InterPro" id="IPR036388">
    <property type="entry name" value="WH-like_DNA-bd_sf"/>
</dbReference>
<dbReference type="CDD" id="cd06170">
    <property type="entry name" value="LuxR_C_like"/>
    <property type="match status" value="1"/>
</dbReference>
<dbReference type="InterPro" id="IPR016032">
    <property type="entry name" value="Sig_transdc_resp-reg_C-effctor"/>
</dbReference>
<accession>A0ABP6STS0</accession>
<dbReference type="SMART" id="SM00421">
    <property type="entry name" value="HTH_LUXR"/>
    <property type="match status" value="1"/>
</dbReference>
<evidence type="ECO:0000256" key="3">
    <source>
        <dbReference type="ARBA" id="ARBA00023163"/>
    </source>
</evidence>
<evidence type="ECO:0000313" key="5">
    <source>
        <dbReference type="EMBL" id="GAA3384640.1"/>
    </source>
</evidence>